<feature type="compositionally biased region" description="Low complexity" evidence="1">
    <location>
        <begin position="192"/>
        <end position="209"/>
    </location>
</feature>
<evidence type="ECO:0000259" key="2">
    <source>
        <dbReference type="PROSITE" id="PS50235"/>
    </source>
</evidence>
<dbReference type="PANTHER" id="PTHR21646:SF39">
    <property type="entry name" value="UBIQUITIN CARBOXYL-TERMINAL HYDROLASE 16"/>
    <property type="match status" value="1"/>
</dbReference>
<feature type="region of interest" description="Disordered" evidence="1">
    <location>
        <begin position="170"/>
        <end position="212"/>
    </location>
</feature>
<dbReference type="GO" id="GO:0004843">
    <property type="term" value="F:cysteine-type deubiquitinase activity"/>
    <property type="evidence" value="ECO:0007669"/>
    <property type="project" value="InterPro"/>
</dbReference>
<reference evidence="3 4" key="1">
    <citation type="journal article" date="2016" name="Mol. Biol. Evol.">
        <title>Comparative Genomics of Early-Diverging Mushroom-Forming Fungi Provides Insights into the Origins of Lignocellulose Decay Capabilities.</title>
        <authorList>
            <person name="Nagy L.G."/>
            <person name="Riley R."/>
            <person name="Tritt A."/>
            <person name="Adam C."/>
            <person name="Daum C."/>
            <person name="Floudas D."/>
            <person name="Sun H."/>
            <person name="Yadav J.S."/>
            <person name="Pangilinan J."/>
            <person name="Larsson K.H."/>
            <person name="Matsuura K."/>
            <person name="Barry K."/>
            <person name="Labutti K."/>
            <person name="Kuo R."/>
            <person name="Ohm R.A."/>
            <person name="Bhattacharya S.S."/>
            <person name="Shirouzu T."/>
            <person name="Yoshinaga Y."/>
            <person name="Martin F.M."/>
            <person name="Grigoriev I.V."/>
            <person name="Hibbett D.S."/>
        </authorList>
    </citation>
    <scope>NUCLEOTIDE SEQUENCE [LARGE SCALE GENOMIC DNA]</scope>
    <source>
        <strain evidence="3 4">93-53</strain>
    </source>
</reference>
<feature type="compositionally biased region" description="Basic and acidic residues" evidence="1">
    <location>
        <begin position="413"/>
        <end position="425"/>
    </location>
</feature>
<feature type="compositionally biased region" description="Polar residues" evidence="1">
    <location>
        <begin position="640"/>
        <end position="660"/>
    </location>
</feature>
<dbReference type="PROSITE" id="PS00972">
    <property type="entry name" value="USP_1"/>
    <property type="match status" value="1"/>
</dbReference>
<evidence type="ECO:0000313" key="4">
    <source>
        <dbReference type="Proteomes" id="UP000076871"/>
    </source>
</evidence>
<dbReference type="GO" id="GO:0016579">
    <property type="term" value="P:protein deubiquitination"/>
    <property type="evidence" value="ECO:0007669"/>
    <property type="project" value="InterPro"/>
</dbReference>
<feature type="compositionally biased region" description="Basic residues" evidence="1">
    <location>
        <begin position="489"/>
        <end position="506"/>
    </location>
</feature>
<proteinExistence type="predicted"/>
<feature type="compositionally biased region" description="Basic and acidic residues" evidence="1">
    <location>
        <begin position="316"/>
        <end position="325"/>
    </location>
</feature>
<dbReference type="OrthoDB" id="420187at2759"/>
<dbReference type="PROSITE" id="PS00973">
    <property type="entry name" value="USP_2"/>
    <property type="match status" value="1"/>
</dbReference>
<dbReference type="SUPFAM" id="SSF54001">
    <property type="entry name" value="Cysteine proteinases"/>
    <property type="match status" value="1"/>
</dbReference>
<dbReference type="InterPro" id="IPR018200">
    <property type="entry name" value="USP_CS"/>
</dbReference>
<dbReference type="PROSITE" id="PS50235">
    <property type="entry name" value="USP_3"/>
    <property type="match status" value="1"/>
</dbReference>
<dbReference type="InParanoid" id="A0A165GFT3"/>
<dbReference type="FunCoup" id="A0A165GFT3">
    <property type="interactions" value="47"/>
</dbReference>
<feature type="compositionally biased region" description="Polar residues" evidence="1">
    <location>
        <begin position="676"/>
        <end position="701"/>
    </location>
</feature>
<evidence type="ECO:0000256" key="1">
    <source>
        <dbReference type="SAM" id="MobiDB-lite"/>
    </source>
</evidence>
<dbReference type="Proteomes" id="UP000076871">
    <property type="component" value="Unassembled WGS sequence"/>
</dbReference>
<dbReference type="EMBL" id="KV427609">
    <property type="protein sequence ID" value="KZT10288.1"/>
    <property type="molecule type" value="Genomic_DNA"/>
</dbReference>
<feature type="compositionally biased region" description="Acidic residues" evidence="1">
    <location>
        <begin position="615"/>
        <end position="636"/>
    </location>
</feature>
<feature type="compositionally biased region" description="Basic and acidic residues" evidence="1">
    <location>
        <begin position="345"/>
        <end position="392"/>
    </location>
</feature>
<dbReference type="STRING" id="1314785.A0A165GFT3"/>
<organism evidence="3 4">
    <name type="scientific">Laetiporus sulphureus 93-53</name>
    <dbReference type="NCBI Taxonomy" id="1314785"/>
    <lineage>
        <taxon>Eukaryota</taxon>
        <taxon>Fungi</taxon>
        <taxon>Dikarya</taxon>
        <taxon>Basidiomycota</taxon>
        <taxon>Agaricomycotina</taxon>
        <taxon>Agaricomycetes</taxon>
        <taxon>Polyporales</taxon>
        <taxon>Laetiporus</taxon>
    </lineage>
</organism>
<gene>
    <name evidence="3" type="ORF">LAESUDRAFT_755797</name>
</gene>
<dbReference type="AlphaFoldDB" id="A0A165GFT3"/>
<name>A0A165GFT3_9APHY</name>
<dbReference type="InterPro" id="IPR001394">
    <property type="entry name" value="Peptidase_C19_UCH"/>
</dbReference>
<feature type="compositionally biased region" description="Polar residues" evidence="1">
    <location>
        <begin position="740"/>
        <end position="758"/>
    </location>
</feature>
<feature type="compositionally biased region" description="Basic residues" evidence="1">
    <location>
        <begin position="182"/>
        <end position="191"/>
    </location>
</feature>
<feature type="region of interest" description="Disordered" evidence="1">
    <location>
        <begin position="676"/>
        <end position="702"/>
    </location>
</feature>
<dbReference type="RefSeq" id="XP_040768028.1">
    <property type="nucleotide sequence ID" value="XM_040912074.1"/>
</dbReference>
<dbReference type="Pfam" id="PF00443">
    <property type="entry name" value="UCH"/>
    <property type="match status" value="1"/>
</dbReference>
<dbReference type="InterPro" id="IPR028889">
    <property type="entry name" value="USP"/>
</dbReference>
<feature type="compositionally biased region" description="Basic and acidic residues" evidence="1">
    <location>
        <begin position="297"/>
        <end position="307"/>
    </location>
</feature>
<feature type="region of interest" description="Disordered" evidence="1">
    <location>
        <begin position="993"/>
        <end position="1020"/>
    </location>
</feature>
<feature type="region of interest" description="Disordered" evidence="1">
    <location>
        <begin position="609"/>
        <end position="660"/>
    </location>
</feature>
<dbReference type="GeneID" id="63829102"/>
<sequence>MMKHKKHQLTAQELYRARKQREEEEKDASLPPGLINHGNTCFMNSTLQGLMATQLLHNLVNFEPIPESLQHTLGTSILARRSPQLTNGHGLGGKDEHPWVEGMPLGDVFIDVMRRAWIMQESRKRESMSPKELLFAIGHKYDQYTGYQQQDAHEFLRHILDAMRMEELDIIKKRQPPPPKEPRKRSGKKRTPAPSTSNSSTAGRSSTSTLPESEQLRSFVDMLFGGQLASILVCEKCKKVSLTYEDFNDLSLSIKPEDYVKDRKRYRFRQFARKFRTPFRQTDERPGQRSSSVPADPLRRSLDRGAQEDEPPTNEGPRRRSIDHMGEEDEEGEATDAVGQQSPVAEERDAIPANSDDRNEQNAELKAGAKERPEAEPMKEKKDKDPWGEFGRRLSVSVKKSMKALDPNNSSRSVERGRKVQAKDKKAARHSKREEPVQRRISSPVPVRNDSSSDLSDVTDAAKPRLQSSSPVPSPLGQTPVTADTIRPPRAHHKPRPTIVGKRKKSIPAPKPSAEQAAYLRRLLADVHAPNGNPLAVLQHAIAGSTHHGVHVSPSIPAAMQAAWTKMGHLPGIEECLRMFTAVEILDGENMVGCHRCWKIANGLYQPPRSHVADEQGEDNAVNDEDEEEEESDEKLEDNQVTADTGSPPLSGSTETLSSSDGRYITAHITPMSASVPQSTASLSEQQSDANSVFSAPSTVGSPMASDPALGALGSDRGNGMVKLVSATLPKTYDGFPIPSISTTEPESPVQTAESSTLVDPFNKTAGASLSGDSLLAPQRGRKTKGPEVEYDANGEASDDSYESDSDISVNTSVYSDASSIASPMASPSSSRRASLEDLRKPVVRPAEGPIASPVTKVARSKQVVMRRMYKRYLIAVPPPILVVHLKRFQQTSKTYAVSFTGGVKKLDEFVAFPEYLDLIPFLAPRREDFTKDSSGKAHAKESNKESHTCMYRLYAVVVHIGNMLGGHYVAYTALPPTPTSIAASDQSFTSESFTSASTTQEAPHAHTIEHGTKSHKSPPRQWAYISDTIVRLTTIEEVLKAKAYICMYERI</sequence>
<protein>
    <submittedName>
        <fullName evidence="3">Cysteine proteinase</fullName>
    </submittedName>
</protein>
<feature type="compositionally biased region" description="Acidic residues" evidence="1">
    <location>
        <begin position="789"/>
        <end position="806"/>
    </location>
</feature>
<feature type="compositionally biased region" description="Polar residues" evidence="1">
    <location>
        <begin position="466"/>
        <end position="482"/>
    </location>
</feature>
<evidence type="ECO:0000313" key="3">
    <source>
        <dbReference type="EMBL" id="KZT10288.1"/>
    </source>
</evidence>
<dbReference type="PANTHER" id="PTHR21646">
    <property type="entry name" value="UBIQUITIN CARBOXYL-TERMINAL HYDROLASE"/>
    <property type="match status" value="1"/>
</dbReference>
<dbReference type="InterPro" id="IPR038765">
    <property type="entry name" value="Papain-like_cys_pep_sf"/>
</dbReference>
<feature type="compositionally biased region" description="Basic and acidic residues" evidence="1">
    <location>
        <begin position="1004"/>
        <end position="1013"/>
    </location>
</feature>
<feature type="region of interest" description="Disordered" evidence="1">
    <location>
        <begin position="738"/>
        <end position="807"/>
    </location>
</feature>
<dbReference type="Gene3D" id="3.90.70.10">
    <property type="entry name" value="Cysteine proteinases"/>
    <property type="match status" value="2"/>
</dbReference>
<feature type="compositionally biased region" description="Low complexity" evidence="1">
    <location>
        <begin position="993"/>
        <end position="1003"/>
    </location>
</feature>
<feature type="region of interest" description="Disordered" evidence="1">
    <location>
        <begin position="277"/>
        <end position="511"/>
    </location>
</feature>
<keyword evidence="4" id="KW-1185">Reference proteome</keyword>
<accession>A0A165GFT3</accession>
<feature type="domain" description="USP" evidence="2">
    <location>
        <begin position="32"/>
        <end position="1052"/>
    </location>
</feature>
<dbReference type="InterPro" id="IPR050185">
    <property type="entry name" value="Ub_carboxyl-term_hydrolase"/>
</dbReference>